<comment type="caution">
    <text evidence="2">The sequence shown here is derived from an EMBL/GenBank/DDBJ whole genome shotgun (WGS) entry which is preliminary data.</text>
</comment>
<evidence type="ECO:0000256" key="1">
    <source>
        <dbReference type="SAM" id="MobiDB-lite"/>
    </source>
</evidence>
<dbReference type="PANTHER" id="PTHR33096">
    <property type="entry name" value="CXC2 DOMAIN-CONTAINING PROTEIN"/>
    <property type="match status" value="1"/>
</dbReference>
<dbReference type="InterPro" id="IPR040521">
    <property type="entry name" value="KDZ"/>
</dbReference>
<evidence type="ECO:0000313" key="2">
    <source>
        <dbReference type="EMBL" id="KAJ3832379.1"/>
    </source>
</evidence>
<proteinExistence type="predicted"/>
<dbReference type="Proteomes" id="UP001163846">
    <property type="component" value="Unassembled WGS sequence"/>
</dbReference>
<dbReference type="PANTHER" id="PTHR33096:SF1">
    <property type="entry name" value="CXC1-LIKE CYSTEINE CLUSTER ASSOCIATED WITH KDZ TRANSPOSASES DOMAIN-CONTAINING PROTEIN"/>
    <property type="match status" value="1"/>
</dbReference>
<feature type="region of interest" description="Disordered" evidence="1">
    <location>
        <begin position="220"/>
        <end position="259"/>
    </location>
</feature>
<organism evidence="2 3">
    <name type="scientific">Lentinula raphanica</name>
    <dbReference type="NCBI Taxonomy" id="153919"/>
    <lineage>
        <taxon>Eukaryota</taxon>
        <taxon>Fungi</taxon>
        <taxon>Dikarya</taxon>
        <taxon>Basidiomycota</taxon>
        <taxon>Agaricomycotina</taxon>
        <taxon>Agaricomycetes</taxon>
        <taxon>Agaricomycetidae</taxon>
        <taxon>Agaricales</taxon>
        <taxon>Marasmiineae</taxon>
        <taxon>Omphalotaceae</taxon>
        <taxon>Lentinula</taxon>
    </lineage>
</organism>
<accession>A0AA38U4U0</accession>
<sequence length="832" mass="95554">MYIQWKYQDPPNVVTFKDPTASPTVDGWDFDINVIDIHTLARVAIIPRDSETPVAVALVQAGYLGTTPVNPSVAIALRTLELFYSLQLFKPSFSVEAFAKTICHTLGVPYRRTYRTHLSDAFDIYLTLRRKVDARIAEELGHNTPNYRVLHSCPPCNYKLKDEPSLIFERMFVIDGNNSLKRLKSVGNRQAADTREFRGSDFYLSSEYVDQFRDEVKTKASGPRAHLSTAEEHQEDDEWVDEDAGDPTDGSTPNSRFSHCTNNWKASSAESKKRMWDGFEESGIFASACRHGFILWICDMIHSGELAKYPLAIVAKALEVFDGHWLLGYDIGCSFAGTIDRSSLGPEFNAKECRTCVNAFHGYSHNAACQQANHPNNIVGMGLEDLETLERIFSLSNQLASVTRYMSPYRRRQFIDLFFQQWDREKYQSLATFLHNNYIQALKIINEDASRLFAELQKLELTEDDIETYWAEQKQHFDTLETEDPHDLRTMEYVSLLQQLQGVKKSLDIGLFGLHTKTPSDYAFLNDPSSYNTELSQTRKIETKRQYLKEQHKDLLFQVVQMEALLDIQRRWEPQDSEYRAAVKRMDEQKYREALLKLHRLVVQRLWELHKMNLSQTGYKMRTQIAHALQKRSKAIRNAVATYNAAALNLDPPRPTVDWSKVSHYSFLDQFDLLADTRYSVLEKPWAKPVIRELMMQVRRVSRAREEITRLNIELRRLHTSIVDEEKHFVTVLDRLSESSSPVYPAVMQFIEQRRAVHKLLLARMQLTYALPGFTGTPYPGNSPRSSTVGENQLDRISNGGQSDDEGGADEDDDEFVSYVSAISDYLSNVTS</sequence>
<evidence type="ECO:0000313" key="3">
    <source>
        <dbReference type="Proteomes" id="UP001163846"/>
    </source>
</evidence>
<feature type="compositionally biased region" description="Acidic residues" evidence="1">
    <location>
        <begin position="803"/>
        <end position="814"/>
    </location>
</feature>
<feature type="compositionally biased region" description="Acidic residues" evidence="1">
    <location>
        <begin position="233"/>
        <end position="246"/>
    </location>
</feature>
<evidence type="ECO:0008006" key="4">
    <source>
        <dbReference type="Google" id="ProtNLM"/>
    </source>
</evidence>
<feature type="region of interest" description="Disordered" evidence="1">
    <location>
        <begin position="774"/>
        <end position="814"/>
    </location>
</feature>
<name>A0AA38U4U0_9AGAR</name>
<dbReference type="EMBL" id="MU806979">
    <property type="protein sequence ID" value="KAJ3832379.1"/>
    <property type="molecule type" value="Genomic_DNA"/>
</dbReference>
<reference evidence="2" key="1">
    <citation type="submission" date="2022-08" db="EMBL/GenBank/DDBJ databases">
        <authorList>
            <consortium name="DOE Joint Genome Institute"/>
            <person name="Min B."/>
            <person name="Riley R."/>
            <person name="Sierra-Patev S."/>
            <person name="Naranjo-Ortiz M."/>
            <person name="Looney B."/>
            <person name="Konkel Z."/>
            <person name="Slot J.C."/>
            <person name="Sakamoto Y."/>
            <person name="Steenwyk J.L."/>
            <person name="Rokas A."/>
            <person name="Carro J."/>
            <person name="Camarero S."/>
            <person name="Ferreira P."/>
            <person name="Molpeceres G."/>
            <person name="Ruiz-Duenas F.J."/>
            <person name="Serrano A."/>
            <person name="Henrissat B."/>
            <person name="Drula E."/>
            <person name="Hughes K.W."/>
            <person name="Mata J.L."/>
            <person name="Ishikawa N.K."/>
            <person name="Vargas-Isla R."/>
            <person name="Ushijima S."/>
            <person name="Smith C.A."/>
            <person name="Ahrendt S."/>
            <person name="Andreopoulos W."/>
            <person name="He G."/>
            <person name="Labutti K."/>
            <person name="Lipzen A."/>
            <person name="Ng V."/>
            <person name="Sandor L."/>
            <person name="Barry K."/>
            <person name="Martinez A.T."/>
            <person name="Xiao Y."/>
            <person name="Gibbons J.G."/>
            <person name="Terashima K."/>
            <person name="Hibbett D.S."/>
            <person name="Grigoriev I.V."/>
        </authorList>
    </citation>
    <scope>NUCLEOTIDE SEQUENCE</scope>
    <source>
        <strain evidence="2">TFB9207</strain>
    </source>
</reference>
<dbReference type="Pfam" id="PF18758">
    <property type="entry name" value="KDZ"/>
    <property type="match status" value="1"/>
</dbReference>
<dbReference type="AlphaFoldDB" id="A0AA38U4U0"/>
<keyword evidence="3" id="KW-1185">Reference proteome</keyword>
<gene>
    <name evidence="2" type="ORF">F5878DRAFT_654645</name>
</gene>
<feature type="compositionally biased region" description="Polar residues" evidence="1">
    <location>
        <begin position="249"/>
        <end position="259"/>
    </location>
</feature>
<protein>
    <recommendedName>
        <fullName evidence="4">CxC2-like cysteine cluster KDZ transposase-associated domain-containing protein</fullName>
    </recommendedName>
</protein>